<reference evidence="7" key="1">
    <citation type="submission" date="2021-11" db="EMBL/GenBank/DDBJ databases">
        <authorList>
            <person name="Rodrigo-Torres L."/>
            <person name="Arahal R. D."/>
            <person name="Lucena T."/>
        </authorList>
    </citation>
    <scope>NUCLEOTIDE SEQUENCE</scope>
    <source>
        <strain evidence="7">CECT 7928</strain>
    </source>
</reference>
<dbReference type="InterPro" id="IPR000792">
    <property type="entry name" value="Tscrpt_reg_LuxR_C"/>
</dbReference>
<evidence type="ECO:0000256" key="2">
    <source>
        <dbReference type="ARBA" id="ARBA00023125"/>
    </source>
</evidence>
<accession>A0ABM9A0M8</accession>
<name>A0ABM9A0M8_9VIBR</name>
<evidence type="ECO:0000313" key="8">
    <source>
        <dbReference type="Proteomes" id="UP000838748"/>
    </source>
</evidence>
<keyword evidence="8" id="KW-1185">Reference proteome</keyword>
<dbReference type="PANTHER" id="PTHR43214:SF41">
    <property type="entry name" value="NITRATE_NITRITE RESPONSE REGULATOR PROTEIN NARP"/>
    <property type="match status" value="1"/>
</dbReference>
<keyword evidence="4" id="KW-0597">Phosphoprotein</keyword>
<feature type="domain" description="HTH luxR-type" evidence="5">
    <location>
        <begin position="145"/>
        <end position="210"/>
    </location>
</feature>
<dbReference type="InterPro" id="IPR039420">
    <property type="entry name" value="WalR-like"/>
</dbReference>
<feature type="domain" description="Response regulatory" evidence="6">
    <location>
        <begin position="9"/>
        <end position="125"/>
    </location>
</feature>
<evidence type="ECO:0000259" key="5">
    <source>
        <dbReference type="PROSITE" id="PS50043"/>
    </source>
</evidence>
<dbReference type="InterPro" id="IPR011006">
    <property type="entry name" value="CheY-like_superfamily"/>
</dbReference>
<dbReference type="SUPFAM" id="SSF52172">
    <property type="entry name" value="CheY-like"/>
    <property type="match status" value="1"/>
</dbReference>
<comment type="caution">
    <text evidence="7">The sequence shown here is derived from an EMBL/GenBank/DDBJ whole genome shotgun (WGS) entry which is preliminary data.</text>
</comment>
<evidence type="ECO:0000256" key="4">
    <source>
        <dbReference type="PROSITE-ProRule" id="PRU00169"/>
    </source>
</evidence>
<dbReference type="PANTHER" id="PTHR43214">
    <property type="entry name" value="TWO-COMPONENT RESPONSE REGULATOR"/>
    <property type="match status" value="1"/>
</dbReference>
<keyword evidence="1" id="KW-0805">Transcription regulation</keyword>
<evidence type="ECO:0000256" key="1">
    <source>
        <dbReference type="ARBA" id="ARBA00023015"/>
    </source>
</evidence>
<dbReference type="Proteomes" id="UP000838748">
    <property type="component" value="Unassembled WGS sequence"/>
</dbReference>
<gene>
    <name evidence="7" type="primary">narL_1</name>
    <name evidence="7" type="ORF">VMF7928_00773</name>
</gene>
<dbReference type="Pfam" id="PF00072">
    <property type="entry name" value="Response_reg"/>
    <property type="match status" value="1"/>
</dbReference>
<evidence type="ECO:0000259" key="6">
    <source>
        <dbReference type="PROSITE" id="PS50110"/>
    </source>
</evidence>
<dbReference type="Gene3D" id="3.40.50.2300">
    <property type="match status" value="1"/>
</dbReference>
<dbReference type="InterPro" id="IPR001789">
    <property type="entry name" value="Sig_transdc_resp-reg_receiver"/>
</dbReference>
<dbReference type="PROSITE" id="PS50110">
    <property type="entry name" value="RESPONSE_REGULATORY"/>
    <property type="match status" value="1"/>
</dbReference>
<dbReference type="CDD" id="cd06170">
    <property type="entry name" value="LuxR_C_like"/>
    <property type="match status" value="1"/>
</dbReference>
<keyword evidence="2" id="KW-0238">DNA-binding</keyword>
<sequence length="214" mass="23598">MKSDMLQCSVMLVDDHPLMRKGLNQLLEDEERFRVLADVSSGFEAVAKAKELEPELIVLDLNMKGMSGLDTLKALRADDSDAIIVVLTVSDSPSDIEAVLAAGADGYLLKDTEPEVLIEGLTKVLSGDKVYSAEVQDYLVGKTGIKTIFDRLTQRETQILQHVAKGYRNKQIAELLFISEATVKVHMKSLLKKLDVPSRTAATVLYLEQYGEAN</sequence>
<organism evidence="7 8">
    <name type="scientific">Vibrio marisflavi CECT 7928</name>
    <dbReference type="NCBI Taxonomy" id="634439"/>
    <lineage>
        <taxon>Bacteria</taxon>
        <taxon>Pseudomonadati</taxon>
        <taxon>Pseudomonadota</taxon>
        <taxon>Gammaproteobacteria</taxon>
        <taxon>Vibrionales</taxon>
        <taxon>Vibrionaceae</taxon>
        <taxon>Vibrio</taxon>
    </lineage>
</organism>
<evidence type="ECO:0000313" key="7">
    <source>
        <dbReference type="EMBL" id="CAH0536882.1"/>
    </source>
</evidence>
<dbReference type="InterPro" id="IPR016032">
    <property type="entry name" value="Sig_transdc_resp-reg_C-effctor"/>
</dbReference>
<feature type="modified residue" description="4-aspartylphosphate" evidence="4">
    <location>
        <position position="60"/>
    </location>
</feature>
<dbReference type="PROSITE" id="PS00622">
    <property type="entry name" value="HTH_LUXR_1"/>
    <property type="match status" value="1"/>
</dbReference>
<dbReference type="EMBL" id="CAKLDM010000001">
    <property type="protein sequence ID" value="CAH0536882.1"/>
    <property type="molecule type" value="Genomic_DNA"/>
</dbReference>
<proteinExistence type="predicted"/>
<dbReference type="SMART" id="SM00421">
    <property type="entry name" value="HTH_LUXR"/>
    <property type="match status" value="1"/>
</dbReference>
<evidence type="ECO:0000256" key="3">
    <source>
        <dbReference type="ARBA" id="ARBA00023163"/>
    </source>
</evidence>
<protein>
    <submittedName>
        <fullName evidence="7">Nitrate/nitrite response regulator protein NarL</fullName>
    </submittedName>
</protein>
<dbReference type="SMART" id="SM00448">
    <property type="entry name" value="REC"/>
    <property type="match status" value="1"/>
</dbReference>
<dbReference type="PRINTS" id="PR00038">
    <property type="entry name" value="HTHLUXR"/>
</dbReference>
<dbReference type="SUPFAM" id="SSF46894">
    <property type="entry name" value="C-terminal effector domain of the bipartite response regulators"/>
    <property type="match status" value="1"/>
</dbReference>
<keyword evidence="3" id="KW-0804">Transcription</keyword>
<dbReference type="Pfam" id="PF00196">
    <property type="entry name" value="GerE"/>
    <property type="match status" value="1"/>
</dbReference>
<dbReference type="PROSITE" id="PS50043">
    <property type="entry name" value="HTH_LUXR_2"/>
    <property type="match status" value="1"/>
</dbReference>